<sequence length="114" mass="13489">MQEVVTFGEILDMRPEKFVVESRKNMGKIVYALVHEIFELRKELEEIKSNKSVEVVERIAVLNDVPYSEAKSMIEDYLKSHEDVYMYEISNDLRLDLKIVHEIVEELIEEDKVE</sequence>
<dbReference type="AlphaFoldDB" id="A0A7G9YEH2"/>
<gene>
    <name evidence="1" type="ORF">NIBJONLA_00023</name>
</gene>
<reference evidence="1" key="1">
    <citation type="submission" date="2020-06" db="EMBL/GenBank/DDBJ databases">
        <title>Unique genomic features of the anaerobic methanotrophic archaea.</title>
        <authorList>
            <person name="Chadwick G.L."/>
            <person name="Skennerton C.T."/>
            <person name="Laso-Perez R."/>
            <person name="Leu A.O."/>
            <person name="Speth D.R."/>
            <person name="Yu H."/>
            <person name="Morgan-Lang C."/>
            <person name="Hatzenpichler R."/>
            <person name="Goudeau D."/>
            <person name="Malmstrom R."/>
            <person name="Brazelton W.J."/>
            <person name="Woyke T."/>
            <person name="Hallam S.J."/>
            <person name="Tyson G.W."/>
            <person name="Wegener G."/>
            <person name="Boetius A."/>
            <person name="Orphan V."/>
        </authorList>
    </citation>
    <scope>NUCLEOTIDE SEQUENCE</scope>
</reference>
<dbReference type="EMBL" id="MT631189">
    <property type="protein sequence ID" value="QNO46406.1"/>
    <property type="molecule type" value="Genomic_DNA"/>
</dbReference>
<name>A0A7G9YEH2_9EURY</name>
<organism evidence="1">
    <name type="scientific">Candidatus Methanogaster sp. ANME-2c ERB4</name>
    <dbReference type="NCBI Taxonomy" id="2759911"/>
    <lineage>
        <taxon>Archaea</taxon>
        <taxon>Methanobacteriati</taxon>
        <taxon>Methanobacteriota</taxon>
        <taxon>Stenosarchaea group</taxon>
        <taxon>Methanomicrobia</taxon>
        <taxon>Methanosarcinales</taxon>
        <taxon>ANME-2 cluster</taxon>
        <taxon>Candidatus Methanogasteraceae</taxon>
        <taxon>Candidatus Methanogaster</taxon>
    </lineage>
</organism>
<protein>
    <submittedName>
        <fullName evidence="1">Uncharacterized protein</fullName>
    </submittedName>
</protein>
<evidence type="ECO:0000313" key="1">
    <source>
        <dbReference type="EMBL" id="QNO46406.1"/>
    </source>
</evidence>
<proteinExistence type="predicted"/>
<accession>A0A7G9YEH2</accession>